<name>A0A084SJA2_9BACT</name>
<protein>
    <submittedName>
        <fullName evidence="1">Cyclase</fullName>
    </submittedName>
</protein>
<organism evidence="1 2">
    <name type="scientific">Archangium violaceum Cb vi76</name>
    <dbReference type="NCBI Taxonomy" id="1406225"/>
    <lineage>
        <taxon>Bacteria</taxon>
        <taxon>Pseudomonadati</taxon>
        <taxon>Myxococcota</taxon>
        <taxon>Myxococcia</taxon>
        <taxon>Myxococcales</taxon>
        <taxon>Cystobacterineae</taxon>
        <taxon>Archangiaceae</taxon>
        <taxon>Archangium</taxon>
    </lineage>
</organism>
<dbReference type="PANTHER" id="PTHR39683:SF4">
    <property type="entry name" value="COENZYME Q-BINDING PROTEIN COQ10 START DOMAIN-CONTAINING PROTEIN"/>
    <property type="match status" value="1"/>
</dbReference>
<proteinExistence type="predicted"/>
<dbReference type="InterPro" id="IPR023393">
    <property type="entry name" value="START-like_dom_sf"/>
</dbReference>
<dbReference type="EMBL" id="JPMI01000289">
    <property type="protein sequence ID" value="KFA88537.1"/>
    <property type="molecule type" value="Genomic_DNA"/>
</dbReference>
<dbReference type="SUPFAM" id="SSF55961">
    <property type="entry name" value="Bet v1-like"/>
    <property type="match status" value="1"/>
</dbReference>
<dbReference type="InterPro" id="IPR019587">
    <property type="entry name" value="Polyketide_cyclase/dehydratase"/>
</dbReference>
<evidence type="ECO:0000313" key="1">
    <source>
        <dbReference type="EMBL" id="KFA88537.1"/>
    </source>
</evidence>
<dbReference type="AlphaFoldDB" id="A0A084SJA2"/>
<dbReference type="Pfam" id="PF10604">
    <property type="entry name" value="Polyketide_cyc2"/>
    <property type="match status" value="1"/>
</dbReference>
<comment type="caution">
    <text evidence="1">The sequence shown here is derived from an EMBL/GenBank/DDBJ whole genome shotgun (WGS) entry which is preliminary data.</text>
</comment>
<gene>
    <name evidence="1" type="ORF">Q664_40410</name>
</gene>
<dbReference type="CDD" id="cd07812">
    <property type="entry name" value="SRPBCC"/>
    <property type="match status" value="1"/>
</dbReference>
<dbReference type="RefSeq" id="WP_043408249.1">
    <property type="nucleotide sequence ID" value="NZ_JPMI01000289.1"/>
</dbReference>
<evidence type="ECO:0000313" key="2">
    <source>
        <dbReference type="Proteomes" id="UP000028547"/>
    </source>
</evidence>
<reference evidence="1 2" key="1">
    <citation type="submission" date="2014-07" db="EMBL/GenBank/DDBJ databases">
        <title>Draft Genome Sequence of Gephyronic Acid Producer, Cystobacter violaceus Strain Cb vi76.</title>
        <authorList>
            <person name="Stevens D.C."/>
            <person name="Young J."/>
            <person name="Carmichael R."/>
            <person name="Tan J."/>
            <person name="Taylor R.E."/>
        </authorList>
    </citation>
    <scope>NUCLEOTIDE SEQUENCE [LARGE SCALE GENOMIC DNA]</scope>
    <source>
        <strain evidence="1 2">Cb vi76</strain>
    </source>
</reference>
<sequence>MPGASRSIVVNAPPEKVYDIVTNYDRYPEWLDEVKKIRTSDRKGDEVKVHYEVDFKIKTIRYTILAREEKPKRMSWSFVEGEVMKDNKGSWVLEPEGEGRTKVTYSVDVAVGPLVPKAILNALVDQSLPKMLDALKRRSEGA</sequence>
<dbReference type="PANTHER" id="PTHR39683">
    <property type="entry name" value="CONSERVED PROTEIN TB16.3"/>
    <property type="match status" value="1"/>
</dbReference>
<dbReference type="Gene3D" id="3.30.530.20">
    <property type="match status" value="1"/>
</dbReference>
<accession>A0A084SJA2</accession>
<dbReference type="Proteomes" id="UP000028547">
    <property type="component" value="Unassembled WGS sequence"/>
</dbReference>